<comment type="caution">
    <text evidence="16">The sequence shown here is derived from an EMBL/GenBank/DDBJ whole genome shotgun (WGS) entry which is preliminary data.</text>
</comment>
<evidence type="ECO:0000256" key="1">
    <source>
        <dbReference type="ARBA" id="ARBA00004434"/>
    </source>
</evidence>
<keyword evidence="17" id="KW-1185">Reference proteome</keyword>
<dbReference type="SMART" id="SM00577">
    <property type="entry name" value="CPDc"/>
    <property type="match status" value="1"/>
</dbReference>
<dbReference type="GeneID" id="54781792"/>
<name>A0A642UTQ8_DIURU</name>
<evidence type="ECO:0000313" key="17">
    <source>
        <dbReference type="Proteomes" id="UP000449547"/>
    </source>
</evidence>
<keyword evidence="5" id="KW-0812">Transmembrane</keyword>
<keyword evidence="9" id="KW-1133">Transmembrane helix</keyword>
<sequence length="463" mass="53175">MMLRSLVRPAARMIAIPRTQVTAPLASPLQARWGVRTLATEEPKDDKKQQPQSILNDDMLAKAGFEDPQPKAEGQEGADATSGSSKRRKRAQTSKDRQRERAANWFYIAMGLGAVVGAGYLSRNWDDEEEQKKLEGQDIANGYTPQLMYDRFNKRVGSLFTFFSDPVFEDLLPPPAPEAYRRPLTLVLSLDDLLIHSSWDTQHGWRTAKRPGVDYFLGYLSQYYEIVVFGSNYQMYSEKAVNKLDPYHAYISYQLYREACRYKDGKLIKDLSLLNRDLAKTVLIDTNPEAYFLHEENAIPAKPWNGDPNDTYLIDLIPFLEFLATQNVKDVRPILSSFNKEFLIEEYQKRELALREKWKKENPQLFSGKGNAGSFIGSLLGMPQLANKEPKHPLDLIREHGQLQYKHFQEYLNQHAQKILEDEKKLKEEFGKITLNKYFSEGQPSPEEIAKRQQEILAGESKA</sequence>
<evidence type="ECO:0000256" key="4">
    <source>
        <dbReference type="ARBA" id="ARBA00022448"/>
    </source>
</evidence>
<evidence type="ECO:0000256" key="2">
    <source>
        <dbReference type="ARBA" id="ARBA00006344"/>
    </source>
</evidence>
<dbReference type="VEuPathDB" id="FungiDB:DIURU_003141"/>
<comment type="subcellular location">
    <subcellularLocation>
        <location evidence="1 13">Mitochondrion inner membrane</location>
        <topology evidence="1 13">Single-pass membrane protein</topology>
    </subcellularLocation>
</comment>
<dbReference type="FunFam" id="3.40.50.1000:FF:000019">
    <property type="entry name" value="Mitochondrial import inner membrane translocase subunit TIM50"/>
    <property type="match status" value="1"/>
</dbReference>
<dbReference type="RefSeq" id="XP_034012050.1">
    <property type="nucleotide sequence ID" value="XM_034155871.1"/>
</dbReference>
<comment type="subunit">
    <text evidence="13">Component of the TIM23 complex.</text>
</comment>
<proteinExistence type="inferred from homology"/>
<dbReference type="Proteomes" id="UP000449547">
    <property type="component" value="Unassembled WGS sequence"/>
</dbReference>
<dbReference type="EMBL" id="SWFT01000101">
    <property type="protein sequence ID" value="KAA8901613.1"/>
    <property type="molecule type" value="Genomic_DNA"/>
</dbReference>
<evidence type="ECO:0000256" key="6">
    <source>
        <dbReference type="ARBA" id="ARBA00022792"/>
    </source>
</evidence>
<dbReference type="PANTHER" id="PTHR12210">
    <property type="entry name" value="DULLARD PROTEIN PHOSPHATASE"/>
    <property type="match status" value="1"/>
</dbReference>
<evidence type="ECO:0000256" key="7">
    <source>
        <dbReference type="ARBA" id="ARBA00022927"/>
    </source>
</evidence>
<protein>
    <recommendedName>
        <fullName evidence="3 13">Mitochondrial import inner membrane translocase subunit TIM50</fullName>
    </recommendedName>
</protein>
<evidence type="ECO:0000256" key="13">
    <source>
        <dbReference type="RuleBase" id="RU365079"/>
    </source>
</evidence>
<keyword evidence="7 13" id="KW-0653">Protein transport</keyword>
<evidence type="ECO:0000256" key="12">
    <source>
        <dbReference type="ARBA" id="ARBA00023136"/>
    </source>
</evidence>
<evidence type="ECO:0000256" key="9">
    <source>
        <dbReference type="ARBA" id="ARBA00022989"/>
    </source>
</evidence>
<evidence type="ECO:0000256" key="11">
    <source>
        <dbReference type="ARBA" id="ARBA00023128"/>
    </source>
</evidence>
<dbReference type="InterPro" id="IPR050365">
    <property type="entry name" value="TIM50"/>
</dbReference>
<dbReference type="InterPro" id="IPR004274">
    <property type="entry name" value="FCP1_dom"/>
</dbReference>
<dbReference type="GO" id="GO:0005744">
    <property type="term" value="C:TIM23 mitochondrial import inner membrane translocase complex"/>
    <property type="evidence" value="ECO:0007669"/>
    <property type="project" value="UniProtKB-UniRule"/>
</dbReference>
<gene>
    <name evidence="16" type="ORF">DIURU_003141</name>
</gene>
<keyword evidence="4 13" id="KW-0813">Transport</keyword>
<evidence type="ECO:0000256" key="5">
    <source>
        <dbReference type="ARBA" id="ARBA00022692"/>
    </source>
</evidence>
<accession>A0A642UTQ8</accession>
<dbReference type="CDD" id="cd07521">
    <property type="entry name" value="HAD_FCP1-like"/>
    <property type="match status" value="1"/>
</dbReference>
<reference evidence="16 17" key="1">
    <citation type="submission" date="2019-07" db="EMBL/GenBank/DDBJ databases">
        <title>Genome assembly of two rare yeast pathogens: Diutina rugosa and Trichomonascus ciferrii.</title>
        <authorList>
            <person name="Mixao V."/>
            <person name="Saus E."/>
            <person name="Hansen A."/>
            <person name="Lass-Flor C."/>
            <person name="Gabaldon T."/>
        </authorList>
    </citation>
    <scope>NUCLEOTIDE SEQUENCE [LARGE SCALE GENOMIC DNA]</scope>
    <source>
        <strain evidence="16 17">CBS 613</strain>
    </source>
</reference>
<comment type="function">
    <text evidence="13">Essential component of the TIM23 complex, a complex that mediates the translocation of transit peptide-containing proteins across the mitochondrial inner membrane.</text>
</comment>
<evidence type="ECO:0000256" key="14">
    <source>
        <dbReference type="SAM" id="MobiDB-lite"/>
    </source>
</evidence>
<evidence type="ECO:0000256" key="3">
    <source>
        <dbReference type="ARBA" id="ARBA00020799"/>
    </source>
</evidence>
<dbReference type="InterPro" id="IPR023214">
    <property type="entry name" value="HAD_sf"/>
</dbReference>
<keyword evidence="8 13" id="KW-0809">Transit peptide</keyword>
<dbReference type="SUPFAM" id="SSF56784">
    <property type="entry name" value="HAD-like"/>
    <property type="match status" value="1"/>
</dbReference>
<feature type="region of interest" description="Disordered" evidence="14">
    <location>
        <begin position="64"/>
        <end position="97"/>
    </location>
</feature>
<dbReference type="PROSITE" id="PS50969">
    <property type="entry name" value="FCP1"/>
    <property type="match status" value="1"/>
</dbReference>
<dbReference type="Pfam" id="PF03031">
    <property type="entry name" value="NIF"/>
    <property type="match status" value="1"/>
</dbReference>
<dbReference type="OMA" id="NLRQPYT"/>
<keyword evidence="12" id="KW-0472">Membrane</keyword>
<organism evidence="16 17">
    <name type="scientific">Diutina rugosa</name>
    <name type="common">Yeast</name>
    <name type="synonym">Candida rugosa</name>
    <dbReference type="NCBI Taxonomy" id="5481"/>
    <lineage>
        <taxon>Eukaryota</taxon>
        <taxon>Fungi</taxon>
        <taxon>Dikarya</taxon>
        <taxon>Ascomycota</taxon>
        <taxon>Saccharomycotina</taxon>
        <taxon>Pichiomycetes</taxon>
        <taxon>Debaryomycetaceae</taxon>
        <taxon>Diutina</taxon>
    </lineage>
</organism>
<dbReference type="GO" id="GO:0015031">
    <property type="term" value="P:protein transport"/>
    <property type="evidence" value="ECO:0007669"/>
    <property type="project" value="UniProtKB-KW"/>
</dbReference>
<comment type="similarity">
    <text evidence="2 13">Belongs to the TIM50 family.</text>
</comment>
<keyword evidence="10 13" id="KW-0811">Translocation</keyword>
<keyword evidence="11 13" id="KW-0496">Mitochondrion</keyword>
<evidence type="ECO:0000313" key="16">
    <source>
        <dbReference type="EMBL" id="KAA8901613.1"/>
    </source>
</evidence>
<dbReference type="AlphaFoldDB" id="A0A642UTQ8"/>
<feature type="domain" description="FCP1 homology" evidence="15">
    <location>
        <begin position="179"/>
        <end position="323"/>
    </location>
</feature>
<feature type="compositionally biased region" description="Basic and acidic residues" evidence="14">
    <location>
        <begin position="64"/>
        <end position="74"/>
    </location>
</feature>
<evidence type="ECO:0000256" key="8">
    <source>
        <dbReference type="ARBA" id="ARBA00022946"/>
    </source>
</evidence>
<dbReference type="OrthoDB" id="287041at2759"/>
<dbReference type="InterPro" id="IPR036412">
    <property type="entry name" value="HAD-like_sf"/>
</dbReference>
<keyword evidence="6" id="KW-0999">Mitochondrion inner membrane</keyword>
<evidence type="ECO:0000256" key="10">
    <source>
        <dbReference type="ARBA" id="ARBA00023010"/>
    </source>
</evidence>
<evidence type="ECO:0000259" key="15">
    <source>
        <dbReference type="PROSITE" id="PS50969"/>
    </source>
</evidence>
<dbReference type="Gene3D" id="3.40.50.1000">
    <property type="entry name" value="HAD superfamily/HAD-like"/>
    <property type="match status" value="1"/>
</dbReference>